<protein>
    <submittedName>
        <fullName evidence="1">Uncharacterized protein</fullName>
    </submittedName>
</protein>
<reference evidence="1 2" key="1">
    <citation type="journal article" date="2018" name="Sci. Rep.">
        <title>Genomic signatures of local adaptation to the degree of environmental predictability in rotifers.</title>
        <authorList>
            <person name="Franch-Gras L."/>
            <person name="Hahn C."/>
            <person name="Garcia-Roger E.M."/>
            <person name="Carmona M.J."/>
            <person name="Serra M."/>
            <person name="Gomez A."/>
        </authorList>
    </citation>
    <scope>NUCLEOTIDE SEQUENCE [LARGE SCALE GENOMIC DNA]</scope>
    <source>
        <strain evidence="1">HYR1</strain>
    </source>
</reference>
<proteinExistence type="predicted"/>
<dbReference type="Proteomes" id="UP000276133">
    <property type="component" value="Unassembled WGS sequence"/>
</dbReference>
<organism evidence="1 2">
    <name type="scientific">Brachionus plicatilis</name>
    <name type="common">Marine rotifer</name>
    <name type="synonym">Brachionus muelleri</name>
    <dbReference type="NCBI Taxonomy" id="10195"/>
    <lineage>
        <taxon>Eukaryota</taxon>
        <taxon>Metazoa</taxon>
        <taxon>Spiralia</taxon>
        <taxon>Gnathifera</taxon>
        <taxon>Rotifera</taxon>
        <taxon>Eurotatoria</taxon>
        <taxon>Monogononta</taxon>
        <taxon>Pseudotrocha</taxon>
        <taxon>Ploima</taxon>
        <taxon>Brachionidae</taxon>
        <taxon>Brachionus</taxon>
    </lineage>
</organism>
<comment type="caution">
    <text evidence="1">The sequence shown here is derived from an EMBL/GenBank/DDBJ whole genome shotgun (WGS) entry which is preliminary data.</text>
</comment>
<dbReference type="AlphaFoldDB" id="A0A3M7QA90"/>
<dbReference type="EMBL" id="REGN01006920">
    <property type="protein sequence ID" value="RNA07865.1"/>
    <property type="molecule type" value="Genomic_DNA"/>
</dbReference>
<accession>A0A3M7QA90</accession>
<keyword evidence="2" id="KW-1185">Reference proteome</keyword>
<sequence length="98" mass="11779">MVLLIFCKTTSLELSQKGYDLVRQKKEFDVKLVKTIFLLLLKKYVINSKRKRLNLGFTLRFVNKWIRYRTHFFVNDVDNDMGSIFEKLTPISLYQKKL</sequence>
<gene>
    <name evidence="1" type="ORF">BpHYR1_032154</name>
</gene>
<evidence type="ECO:0000313" key="2">
    <source>
        <dbReference type="Proteomes" id="UP000276133"/>
    </source>
</evidence>
<name>A0A3M7QA90_BRAPC</name>
<evidence type="ECO:0000313" key="1">
    <source>
        <dbReference type="EMBL" id="RNA07865.1"/>
    </source>
</evidence>